<accession>A0ABZ2JUK2</accession>
<protein>
    <recommendedName>
        <fullName evidence="5">GH26 domain-containing protein</fullName>
    </recommendedName>
</protein>
<evidence type="ECO:0000256" key="1">
    <source>
        <dbReference type="SAM" id="MobiDB-lite"/>
    </source>
</evidence>
<dbReference type="RefSeq" id="WP_394840766.1">
    <property type="nucleotide sequence ID" value="NZ_CP089982.1"/>
</dbReference>
<feature type="signal peptide" evidence="2">
    <location>
        <begin position="1"/>
        <end position="30"/>
    </location>
</feature>
<keyword evidence="2" id="KW-0732">Signal</keyword>
<dbReference type="PROSITE" id="PS51257">
    <property type="entry name" value="PROKAR_LIPOPROTEIN"/>
    <property type="match status" value="1"/>
</dbReference>
<name>A0ABZ2JUK2_9BACT</name>
<feature type="region of interest" description="Disordered" evidence="1">
    <location>
        <begin position="155"/>
        <end position="176"/>
    </location>
</feature>
<evidence type="ECO:0000313" key="3">
    <source>
        <dbReference type="EMBL" id="WXA90153.1"/>
    </source>
</evidence>
<reference evidence="3 4" key="1">
    <citation type="submission" date="2021-12" db="EMBL/GenBank/DDBJ databases">
        <title>Discovery of the Pendulisporaceae a myxobacterial family with distinct sporulation behavior and unique specialized metabolism.</title>
        <authorList>
            <person name="Garcia R."/>
            <person name="Popoff A."/>
            <person name="Bader C.D."/>
            <person name="Loehr J."/>
            <person name="Walesch S."/>
            <person name="Walt C."/>
            <person name="Boldt J."/>
            <person name="Bunk B."/>
            <person name="Haeckl F.J.F.P.J."/>
            <person name="Gunesch A.P."/>
            <person name="Birkelbach J."/>
            <person name="Nuebel U."/>
            <person name="Pietschmann T."/>
            <person name="Bach T."/>
            <person name="Mueller R."/>
        </authorList>
    </citation>
    <scope>NUCLEOTIDE SEQUENCE [LARGE SCALE GENOMIC DNA]</scope>
    <source>
        <strain evidence="3 4">MSr12523</strain>
    </source>
</reference>
<proteinExistence type="predicted"/>
<evidence type="ECO:0000256" key="2">
    <source>
        <dbReference type="SAM" id="SignalP"/>
    </source>
</evidence>
<gene>
    <name evidence="3" type="ORF">LZC95_27290</name>
</gene>
<dbReference type="SUPFAM" id="SSF51445">
    <property type="entry name" value="(Trans)glycosidases"/>
    <property type="match status" value="1"/>
</dbReference>
<evidence type="ECO:0000313" key="4">
    <source>
        <dbReference type="Proteomes" id="UP001379533"/>
    </source>
</evidence>
<sequence>MTKCRFGAMSPLRVGSYVFALLSGALMACAAGDPAQEGAAIAPVEGELTAAYPGQAPAGKLVWGASIDGNGDPVARHESVAGHPLAVRRTFWQWSQRTGALVNTAKDDLAHSRLPWVSVKTPSWAEMGAGKHDAEIDQMLTALKAAHGPVWLTIHHEPEGGGGSSDPDDPAGPSGHVAMNRRVRQRMTALGVTNVALAPILMTWTWNAASHRNPNDWWASGIYDFVGVDHYIETETTLVDATWLKVRTWGKDHNVDIAVAEWGMRGTNAAAGNRVRAWYNHAAGSNQDGKGARVVGLAAFDSGLNSPTGSWELKGEQLTAFRTLLKDPRTADVVP</sequence>
<dbReference type="Proteomes" id="UP001379533">
    <property type="component" value="Chromosome"/>
</dbReference>
<feature type="chain" id="PRO_5045624438" description="GH26 domain-containing protein" evidence="2">
    <location>
        <begin position="31"/>
        <end position="335"/>
    </location>
</feature>
<dbReference type="Gene3D" id="3.20.20.80">
    <property type="entry name" value="Glycosidases"/>
    <property type="match status" value="1"/>
</dbReference>
<evidence type="ECO:0008006" key="5">
    <source>
        <dbReference type="Google" id="ProtNLM"/>
    </source>
</evidence>
<dbReference type="InterPro" id="IPR017853">
    <property type="entry name" value="GH"/>
</dbReference>
<organism evidence="3 4">
    <name type="scientific">Pendulispora brunnea</name>
    <dbReference type="NCBI Taxonomy" id="2905690"/>
    <lineage>
        <taxon>Bacteria</taxon>
        <taxon>Pseudomonadati</taxon>
        <taxon>Myxococcota</taxon>
        <taxon>Myxococcia</taxon>
        <taxon>Myxococcales</taxon>
        <taxon>Sorangiineae</taxon>
        <taxon>Pendulisporaceae</taxon>
        <taxon>Pendulispora</taxon>
    </lineage>
</organism>
<keyword evidence="4" id="KW-1185">Reference proteome</keyword>
<dbReference type="EMBL" id="CP089982">
    <property type="protein sequence ID" value="WXA90153.1"/>
    <property type="molecule type" value="Genomic_DNA"/>
</dbReference>